<dbReference type="GO" id="GO:0032259">
    <property type="term" value="P:methylation"/>
    <property type="evidence" value="ECO:0007669"/>
    <property type="project" value="UniProtKB-KW"/>
</dbReference>
<name>A0A7Y9JBJ2_9ACTN</name>
<dbReference type="EMBL" id="JACCBG010000001">
    <property type="protein sequence ID" value="NYD42261.1"/>
    <property type="molecule type" value="Genomic_DNA"/>
</dbReference>
<dbReference type="InterPro" id="IPR028973">
    <property type="entry name" value="PhnB-like"/>
</dbReference>
<sequence>MSAISPCLWFDDDLLEAMEFYTSIFPDSRITGVARYSEAGPGEPGTVMAGEWVLDGRSFRGINGGPMHAGFTETVSFSVTCTDQSEVDYYWENLVAGGEESMCGWLKDRFGLSWQIVPARLYELLGDPDPARAEAAARAMLGMRKLVVAELEAAAATA</sequence>
<organism evidence="2 3">
    <name type="scientific">Nocardioides panaciterrulae</name>
    <dbReference type="NCBI Taxonomy" id="661492"/>
    <lineage>
        <taxon>Bacteria</taxon>
        <taxon>Bacillati</taxon>
        <taxon>Actinomycetota</taxon>
        <taxon>Actinomycetes</taxon>
        <taxon>Propionibacteriales</taxon>
        <taxon>Nocardioidaceae</taxon>
        <taxon>Nocardioides</taxon>
    </lineage>
</organism>
<dbReference type="GO" id="GO:0008168">
    <property type="term" value="F:methyltransferase activity"/>
    <property type="evidence" value="ECO:0007669"/>
    <property type="project" value="UniProtKB-KW"/>
</dbReference>
<reference evidence="2 3" key="1">
    <citation type="submission" date="2020-07" db="EMBL/GenBank/DDBJ databases">
        <title>Sequencing the genomes of 1000 actinobacteria strains.</title>
        <authorList>
            <person name="Klenk H.-P."/>
        </authorList>
    </citation>
    <scope>NUCLEOTIDE SEQUENCE [LARGE SCALE GENOMIC DNA]</scope>
    <source>
        <strain evidence="2 3">DSM 21350</strain>
    </source>
</reference>
<keyword evidence="2" id="KW-0830">Ubiquinone</keyword>
<keyword evidence="2" id="KW-0489">Methyltransferase</keyword>
<dbReference type="CDD" id="cd06588">
    <property type="entry name" value="PhnB_like"/>
    <property type="match status" value="1"/>
</dbReference>
<evidence type="ECO:0000313" key="3">
    <source>
        <dbReference type="Proteomes" id="UP000535511"/>
    </source>
</evidence>
<evidence type="ECO:0000313" key="2">
    <source>
        <dbReference type="EMBL" id="NYD42261.1"/>
    </source>
</evidence>
<dbReference type="Pfam" id="PF06983">
    <property type="entry name" value="3-dmu-9_3-mt"/>
    <property type="match status" value="1"/>
</dbReference>
<evidence type="ECO:0000259" key="1">
    <source>
        <dbReference type="Pfam" id="PF06983"/>
    </source>
</evidence>
<dbReference type="InterPro" id="IPR009725">
    <property type="entry name" value="3_dmu_93_MTrfase"/>
</dbReference>
<dbReference type="InterPro" id="IPR029068">
    <property type="entry name" value="Glyas_Bleomycin-R_OHBP_Dase"/>
</dbReference>
<keyword evidence="3" id="KW-1185">Reference proteome</keyword>
<dbReference type="PIRSF" id="PIRSF021700">
    <property type="entry name" value="3_dmu_93_MTrfase"/>
    <property type="match status" value="1"/>
</dbReference>
<accession>A0A7Y9JBJ2</accession>
<dbReference type="RefSeq" id="WP_179663919.1">
    <property type="nucleotide sequence ID" value="NZ_JACCBG010000001.1"/>
</dbReference>
<gene>
    <name evidence="2" type="ORF">BJZ21_002344</name>
</gene>
<dbReference type="Proteomes" id="UP000535511">
    <property type="component" value="Unassembled WGS sequence"/>
</dbReference>
<comment type="caution">
    <text evidence="2">The sequence shown here is derived from an EMBL/GenBank/DDBJ whole genome shotgun (WGS) entry which is preliminary data.</text>
</comment>
<keyword evidence="2" id="KW-0808">Transferase</keyword>
<dbReference type="SUPFAM" id="SSF54593">
    <property type="entry name" value="Glyoxalase/Bleomycin resistance protein/Dihydroxybiphenyl dioxygenase"/>
    <property type="match status" value="1"/>
</dbReference>
<dbReference type="PANTHER" id="PTHR33990">
    <property type="entry name" value="PROTEIN YJDN-RELATED"/>
    <property type="match status" value="1"/>
</dbReference>
<protein>
    <submittedName>
        <fullName evidence="2">Putative 3-demethylubiquinone-9 3-methyltransferase (Glyoxalase superfamily)</fullName>
    </submittedName>
</protein>
<dbReference type="PANTHER" id="PTHR33990:SF2">
    <property type="entry name" value="PHNB-LIKE DOMAIN-CONTAINING PROTEIN"/>
    <property type="match status" value="1"/>
</dbReference>
<dbReference type="AlphaFoldDB" id="A0A7Y9JBJ2"/>
<proteinExistence type="predicted"/>
<dbReference type="Gene3D" id="3.10.180.10">
    <property type="entry name" value="2,3-Dihydroxybiphenyl 1,2-Dioxygenase, domain 1"/>
    <property type="match status" value="1"/>
</dbReference>
<feature type="domain" description="PhnB-like" evidence="1">
    <location>
        <begin position="3"/>
        <end position="117"/>
    </location>
</feature>